<sequence length="38" mass="4029">MRSVSCGASLASDEALPGRLSTLKGYLRVLPVEPDPIE</sequence>
<comment type="caution">
    <text evidence="1">The sequence shown here is derived from an EMBL/GenBank/DDBJ whole genome shotgun (WGS) entry which is preliminary data.</text>
</comment>
<name>A0A9P7QUW4_9PEZI</name>
<proteinExistence type="predicted"/>
<gene>
    <name evidence="1" type="ORF">JMJ77_003641</name>
</gene>
<dbReference type="AlphaFoldDB" id="A0A9P7QUW4"/>
<keyword evidence="2" id="KW-1185">Reference proteome</keyword>
<organism evidence="1 2">
    <name type="scientific">Colletotrichum scovillei</name>
    <dbReference type="NCBI Taxonomy" id="1209932"/>
    <lineage>
        <taxon>Eukaryota</taxon>
        <taxon>Fungi</taxon>
        <taxon>Dikarya</taxon>
        <taxon>Ascomycota</taxon>
        <taxon>Pezizomycotina</taxon>
        <taxon>Sordariomycetes</taxon>
        <taxon>Hypocreomycetidae</taxon>
        <taxon>Glomerellales</taxon>
        <taxon>Glomerellaceae</taxon>
        <taxon>Colletotrichum</taxon>
        <taxon>Colletotrichum acutatum species complex</taxon>
    </lineage>
</organism>
<reference evidence="1" key="1">
    <citation type="submission" date="2021-05" db="EMBL/GenBank/DDBJ databases">
        <title>Comparative genomics of three Colletotrichum scovillei strains and genetic complementation revealed genes involved fungal growth and virulence on chili pepper.</title>
        <authorList>
            <person name="Hsieh D.-K."/>
            <person name="Chuang S.-C."/>
            <person name="Chen C.-Y."/>
            <person name="Chao Y.-T."/>
            <person name="Lu M.-Y.J."/>
            <person name="Lee M.-H."/>
            <person name="Shih M.-C."/>
        </authorList>
    </citation>
    <scope>NUCLEOTIDE SEQUENCE</scope>
    <source>
        <strain evidence="1">Coll-153</strain>
    </source>
</reference>
<dbReference type="EMBL" id="JAESDN010000015">
    <property type="protein sequence ID" value="KAG7041538.1"/>
    <property type="molecule type" value="Genomic_DNA"/>
</dbReference>
<dbReference type="Proteomes" id="UP000699042">
    <property type="component" value="Unassembled WGS sequence"/>
</dbReference>
<accession>A0A9P7QUW4</accession>
<protein>
    <submittedName>
        <fullName evidence="1">Uncharacterized protein</fullName>
    </submittedName>
</protein>
<evidence type="ECO:0000313" key="2">
    <source>
        <dbReference type="Proteomes" id="UP000699042"/>
    </source>
</evidence>
<evidence type="ECO:0000313" key="1">
    <source>
        <dbReference type="EMBL" id="KAG7041538.1"/>
    </source>
</evidence>